<evidence type="ECO:0000256" key="4">
    <source>
        <dbReference type="ARBA" id="ARBA00022547"/>
    </source>
</evidence>
<evidence type="ECO:0000313" key="14">
    <source>
        <dbReference type="Proteomes" id="UP000605427"/>
    </source>
</evidence>
<feature type="transmembrane region" description="Helical" evidence="11">
    <location>
        <begin position="12"/>
        <end position="33"/>
    </location>
</feature>
<feature type="transmembrane region" description="Helical" evidence="11">
    <location>
        <begin position="75"/>
        <end position="98"/>
    </location>
</feature>
<sequence>MHEAPVIELYGIPLDLSIIIPMIVSCIIVFVLAKVATRNLSVENPGKLQNFMEWVVEFVQNQIASTMDLKHGRPYIGLAITLIMFIFVSNMLGLPFGIVMGYDSAADATIFGQPITTAVEAFNTAAAAGNAHPHVEVAFWKSPTADVSVTMTLAAIVFLVVHFQGMTKNTKGYFKHYLEPYPVFLPINLIEQFSSLLTHGMRLYGNIFAGEVLIAVILKLSAVGAVGLVASIPMMMIWQGFSIFIGAIQAFVFMILAMVYISQKIVKHEDH</sequence>
<dbReference type="PANTHER" id="PTHR42823">
    <property type="entry name" value="ATP SYNTHASE SUBUNIT A, CHLOROPLASTIC"/>
    <property type="match status" value="1"/>
</dbReference>
<keyword evidence="11" id="KW-1003">Cell membrane</keyword>
<evidence type="ECO:0000256" key="9">
    <source>
        <dbReference type="ARBA" id="ARBA00023136"/>
    </source>
</evidence>
<keyword evidence="14" id="KW-1185">Reference proteome</keyword>
<accession>A0ABQ2A653</accession>
<proteinExistence type="inferred from homology"/>
<keyword evidence="3 11" id="KW-0813">Transport</keyword>
<keyword evidence="9 11" id="KW-0472">Membrane</keyword>
<reference evidence="14" key="1">
    <citation type="journal article" date="2019" name="Int. J. Syst. Evol. Microbiol.">
        <title>The Global Catalogue of Microorganisms (GCM) 10K type strain sequencing project: providing services to taxonomists for standard genome sequencing and annotation.</title>
        <authorList>
            <consortium name="The Broad Institute Genomics Platform"/>
            <consortium name="The Broad Institute Genome Sequencing Center for Infectious Disease"/>
            <person name="Wu L."/>
            <person name="Ma J."/>
        </authorList>
    </citation>
    <scope>NUCLEOTIDE SEQUENCE [LARGE SCALE GENOMIC DNA]</scope>
    <source>
        <strain evidence="14">CCM 8702</strain>
    </source>
</reference>
<evidence type="ECO:0000256" key="5">
    <source>
        <dbReference type="ARBA" id="ARBA00022692"/>
    </source>
</evidence>
<evidence type="ECO:0000256" key="8">
    <source>
        <dbReference type="ARBA" id="ARBA00023065"/>
    </source>
</evidence>
<evidence type="ECO:0000256" key="1">
    <source>
        <dbReference type="ARBA" id="ARBA00004141"/>
    </source>
</evidence>
<evidence type="ECO:0000256" key="7">
    <source>
        <dbReference type="ARBA" id="ARBA00022989"/>
    </source>
</evidence>
<name>A0ABQ2A653_9BACL</name>
<keyword evidence="4 11" id="KW-0138">CF(0)</keyword>
<keyword evidence="7 11" id="KW-1133">Transmembrane helix</keyword>
<comment type="similarity">
    <text evidence="2 11 12">Belongs to the ATPase A chain family.</text>
</comment>
<keyword evidence="8 11" id="KW-0406">Ion transport</keyword>
<dbReference type="CDD" id="cd00310">
    <property type="entry name" value="ATP-synt_Fo_a_6"/>
    <property type="match status" value="1"/>
</dbReference>
<evidence type="ECO:0000256" key="3">
    <source>
        <dbReference type="ARBA" id="ARBA00022448"/>
    </source>
</evidence>
<dbReference type="Pfam" id="PF00119">
    <property type="entry name" value="ATP-synt_A"/>
    <property type="match status" value="1"/>
</dbReference>
<keyword evidence="5 11" id="KW-0812">Transmembrane</keyword>
<feature type="transmembrane region" description="Helical" evidence="11">
    <location>
        <begin position="236"/>
        <end position="261"/>
    </location>
</feature>
<keyword evidence="6 11" id="KW-0375">Hydrogen ion transport</keyword>
<dbReference type="InterPro" id="IPR035908">
    <property type="entry name" value="F0_ATP_A_sf"/>
</dbReference>
<dbReference type="InterPro" id="IPR000568">
    <property type="entry name" value="ATP_synth_F0_asu"/>
</dbReference>
<dbReference type="InterPro" id="IPR045082">
    <property type="entry name" value="ATP_syn_F0_a_bact/chloroplast"/>
</dbReference>
<evidence type="ECO:0000256" key="6">
    <source>
        <dbReference type="ARBA" id="ARBA00022781"/>
    </source>
</evidence>
<evidence type="ECO:0000256" key="10">
    <source>
        <dbReference type="ARBA" id="ARBA00023310"/>
    </source>
</evidence>
<dbReference type="HAMAP" id="MF_01393">
    <property type="entry name" value="ATP_synth_a_bact"/>
    <property type="match status" value="1"/>
</dbReference>
<evidence type="ECO:0000256" key="12">
    <source>
        <dbReference type="RuleBase" id="RU000483"/>
    </source>
</evidence>
<dbReference type="PANTHER" id="PTHR42823:SF3">
    <property type="entry name" value="ATP SYNTHASE SUBUNIT A, CHLOROPLASTIC"/>
    <property type="match status" value="1"/>
</dbReference>
<dbReference type="InterPro" id="IPR023011">
    <property type="entry name" value="ATP_synth_F0_asu_AS"/>
</dbReference>
<dbReference type="SUPFAM" id="SSF81336">
    <property type="entry name" value="F1F0 ATP synthase subunit A"/>
    <property type="match status" value="1"/>
</dbReference>
<dbReference type="EMBL" id="BMDD01000008">
    <property type="protein sequence ID" value="GGH86841.1"/>
    <property type="molecule type" value="Genomic_DNA"/>
</dbReference>
<dbReference type="RefSeq" id="WP_037287104.1">
    <property type="nucleotide sequence ID" value="NZ_BMDD01000008.1"/>
</dbReference>
<feature type="transmembrane region" description="Helical" evidence="11">
    <location>
        <begin position="147"/>
        <end position="165"/>
    </location>
</feature>
<protein>
    <recommendedName>
        <fullName evidence="11 12">ATP synthase subunit a</fullName>
    </recommendedName>
    <alternativeName>
        <fullName evidence="11">ATP synthase F0 sector subunit a</fullName>
    </alternativeName>
    <alternativeName>
        <fullName evidence="11">F-ATPase subunit 6</fullName>
    </alternativeName>
</protein>
<keyword evidence="10 11" id="KW-0066">ATP synthesis</keyword>
<gene>
    <name evidence="11" type="primary">atpB</name>
    <name evidence="13" type="ORF">GCM10007362_47560</name>
</gene>
<evidence type="ECO:0000256" key="2">
    <source>
        <dbReference type="ARBA" id="ARBA00006810"/>
    </source>
</evidence>
<dbReference type="PROSITE" id="PS00449">
    <property type="entry name" value="ATPASE_A"/>
    <property type="match status" value="1"/>
</dbReference>
<evidence type="ECO:0000256" key="11">
    <source>
        <dbReference type="HAMAP-Rule" id="MF_01393"/>
    </source>
</evidence>
<evidence type="ECO:0000313" key="13">
    <source>
        <dbReference type="EMBL" id="GGH86841.1"/>
    </source>
</evidence>
<dbReference type="Gene3D" id="1.20.120.220">
    <property type="entry name" value="ATP synthase, F0 complex, subunit A"/>
    <property type="match status" value="1"/>
</dbReference>
<dbReference type="NCBIfam" id="TIGR01131">
    <property type="entry name" value="ATP_synt_6_or_A"/>
    <property type="match status" value="1"/>
</dbReference>
<feature type="transmembrane region" description="Helical" evidence="11">
    <location>
        <begin position="203"/>
        <end position="230"/>
    </location>
</feature>
<comment type="subcellular location">
    <subcellularLocation>
        <location evidence="11 12">Cell membrane</location>
        <topology evidence="11 12">Multi-pass membrane protein</topology>
    </subcellularLocation>
    <subcellularLocation>
        <location evidence="1">Membrane</location>
        <topology evidence="1">Multi-pass membrane protein</topology>
    </subcellularLocation>
</comment>
<comment type="caution">
    <text evidence="13">The sequence shown here is derived from an EMBL/GenBank/DDBJ whole genome shotgun (WGS) entry which is preliminary data.</text>
</comment>
<dbReference type="Proteomes" id="UP000605427">
    <property type="component" value="Unassembled WGS sequence"/>
</dbReference>
<comment type="function">
    <text evidence="11 12">Key component of the proton channel; it plays a direct role in the translocation of protons across the membrane.</text>
</comment>
<organism evidence="13 14">
    <name type="scientific">Saccharibacillus endophyticus</name>
    <dbReference type="NCBI Taxonomy" id="2060666"/>
    <lineage>
        <taxon>Bacteria</taxon>
        <taxon>Bacillati</taxon>
        <taxon>Bacillota</taxon>
        <taxon>Bacilli</taxon>
        <taxon>Bacillales</taxon>
        <taxon>Paenibacillaceae</taxon>
        <taxon>Saccharibacillus</taxon>
    </lineage>
</organism>